<reference evidence="2 3" key="1">
    <citation type="submission" date="2016-10" db="EMBL/GenBank/DDBJ databases">
        <authorList>
            <person name="de Groot N.N."/>
        </authorList>
    </citation>
    <scope>NUCLEOTIDE SEQUENCE [LARGE SCALE GENOMIC DNA]</scope>
    <source>
        <strain evidence="3">P4B,CCM 7963,CECT 7998,DSM 25260,IBRC-M 10614,KCTC 13821</strain>
    </source>
</reference>
<accession>A0A1G8H7Y8</accession>
<feature type="transmembrane region" description="Helical" evidence="1">
    <location>
        <begin position="232"/>
        <end position="253"/>
    </location>
</feature>
<dbReference type="Proteomes" id="UP000199017">
    <property type="component" value="Unassembled WGS sequence"/>
</dbReference>
<organism evidence="2 3">
    <name type="scientific">Alteribacillus bidgolensis</name>
    <dbReference type="NCBI Taxonomy" id="930129"/>
    <lineage>
        <taxon>Bacteria</taxon>
        <taxon>Bacillati</taxon>
        <taxon>Bacillota</taxon>
        <taxon>Bacilli</taxon>
        <taxon>Bacillales</taxon>
        <taxon>Bacillaceae</taxon>
        <taxon>Alteribacillus</taxon>
    </lineage>
</organism>
<protein>
    <submittedName>
        <fullName evidence="2">Uncharacterized protein</fullName>
    </submittedName>
</protein>
<feature type="transmembrane region" description="Helical" evidence="1">
    <location>
        <begin position="64"/>
        <end position="84"/>
    </location>
</feature>
<feature type="transmembrane region" description="Helical" evidence="1">
    <location>
        <begin position="129"/>
        <end position="153"/>
    </location>
</feature>
<keyword evidence="1" id="KW-1133">Transmembrane helix</keyword>
<dbReference type="OrthoDB" id="2827528at2"/>
<dbReference type="EMBL" id="FNDU01000004">
    <property type="protein sequence ID" value="SDI02745.1"/>
    <property type="molecule type" value="Genomic_DNA"/>
</dbReference>
<keyword evidence="3" id="KW-1185">Reference proteome</keyword>
<gene>
    <name evidence="2" type="ORF">SAMN05216352_104147</name>
</gene>
<dbReference type="RefSeq" id="WP_091583625.1">
    <property type="nucleotide sequence ID" value="NZ_FNDU01000004.1"/>
</dbReference>
<proteinExistence type="predicted"/>
<keyword evidence="1" id="KW-0812">Transmembrane</keyword>
<evidence type="ECO:0000313" key="3">
    <source>
        <dbReference type="Proteomes" id="UP000199017"/>
    </source>
</evidence>
<evidence type="ECO:0000313" key="2">
    <source>
        <dbReference type="EMBL" id="SDI02745.1"/>
    </source>
</evidence>
<dbReference type="AlphaFoldDB" id="A0A1G8H7Y8"/>
<feature type="transmembrane region" description="Helical" evidence="1">
    <location>
        <begin position="165"/>
        <end position="187"/>
    </location>
</feature>
<feature type="transmembrane region" description="Helical" evidence="1">
    <location>
        <begin position="199"/>
        <end position="220"/>
    </location>
</feature>
<evidence type="ECO:0000256" key="1">
    <source>
        <dbReference type="SAM" id="Phobius"/>
    </source>
</evidence>
<name>A0A1G8H7Y8_9BACI</name>
<sequence>MNERTAAMADGDVPAPNPVFFKGEKGLVLTGLLGFVLGSICAIYSVFFGAVIPPEGDLTKAISFNFAIGLFLLTTAAIVPFAGLSPGKRRFFTRSYIILALYSYGIETIQHFRGLDPRFSQYGQVSDLVFGGIFALVAISMIVYYAFFGWMFFREGSMKQRPSIMLGIRYGMITTMMSFTAGLWIIAIQSRYTGMGGNIIWLHGLGFHGLQLVPLLGWMLEKGISEKRKNRLIHVTGIAWILVVLCIGVQTIMGRSIFDVSIMMLLAYGFVLVCVVTSITAIFQFFQNRDMPNGLNL</sequence>
<keyword evidence="1" id="KW-0472">Membrane</keyword>
<feature type="transmembrane region" description="Helical" evidence="1">
    <location>
        <begin position="265"/>
        <end position="286"/>
    </location>
</feature>
<feature type="transmembrane region" description="Helical" evidence="1">
    <location>
        <begin position="27"/>
        <end position="52"/>
    </location>
</feature>
<feature type="transmembrane region" description="Helical" evidence="1">
    <location>
        <begin position="91"/>
        <end position="109"/>
    </location>
</feature>